<dbReference type="Proteomes" id="UP000274922">
    <property type="component" value="Unassembled WGS sequence"/>
</dbReference>
<dbReference type="OrthoDB" id="20835at2759"/>
<proteinExistence type="predicted"/>
<dbReference type="EMBL" id="ML014194">
    <property type="protein sequence ID" value="RKP00875.1"/>
    <property type="molecule type" value="Genomic_DNA"/>
</dbReference>
<evidence type="ECO:0000313" key="2">
    <source>
        <dbReference type="EMBL" id="RKP00875.1"/>
    </source>
</evidence>
<sequence>MGKRNAAPGAAKAPPKTAMPGAFKLAAGAPRRPVRDVAPPPDFSIDDIFGGTTKRTAPSADAPATKRTKTAAASAPASASPPPRPSSGSASQVGSSSKTTAAGRKTDKTSITAKTGGPIMLPKKAVEEVTFAVSSTGVVQKPGAQATSGGAAAAGETAPVLTAADLDLFDSRGDKSRKRTDDGLRIFSLDELGVGGGKDTPDCPFDCQCCF</sequence>
<keyword evidence="3" id="KW-1185">Reference proteome</keyword>
<feature type="compositionally biased region" description="Low complexity" evidence="1">
    <location>
        <begin position="62"/>
        <end position="78"/>
    </location>
</feature>
<protein>
    <recommendedName>
        <fullName evidence="4">DUF1764-domain-containing protein</fullName>
    </recommendedName>
</protein>
<dbReference type="AlphaFoldDB" id="A0A4P9X6R7"/>
<dbReference type="Pfam" id="PF08576">
    <property type="entry name" value="DUF1764"/>
    <property type="match status" value="1"/>
</dbReference>
<evidence type="ECO:0008006" key="4">
    <source>
        <dbReference type="Google" id="ProtNLM"/>
    </source>
</evidence>
<accession>A0A4P9X6R7</accession>
<dbReference type="PANTHER" id="PTHR34066:SF1">
    <property type="entry name" value="DUF1764 FAMILY PROTEIN"/>
    <property type="match status" value="1"/>
</dbReference>
<feature type="region of interest" description="Disordered" evidence="1">
    <location>
        <begin position="1"/>
        <end position="117"/>
    </location>
</feature>
<feature type="compositionally biased region" description="Low complexity" evidence="1">
    <location>
        <begin position="1"/>
        <end position="22"/>
    </location>
</feature>
<evidence type="ECO:0000256" key="1">
    <source>
        <dbReference type="SAM" id="MobiDB-lite"/>
    </source>
</evidence>
<feature type="compositionally biased region" description="Low complexity" evidence="1">
    <location>
        <begin position="86"/>
        <end position="97"/>
    </location>
</feature>
<organism evidence="2 3">
    <name type="scientific">Caulochytrium protostelioides</name>
    <dbReference type="NCBI Taxonomy" id="1555241"/>
    <lineage>
        <taxon>Eukaryota</taxon>
        <taxon>Fungi</taxon>
        <taxon>Fungi incertae sedis</taxon>
        <taxon>Chytridiomycota</taxon>
        <taxon>Chytridiomycota incertae sedis</taxon>
        <taxon>Chytridiomycetes</taxon>
        <taxon>Caulochytriales</taxon>
        <taxon>Caulochytriaceae</taxon>
        <taxon>Caulochytrium</taxon>
    </lineage>
</organism>
<dbReference type="InterPro" id="IPR013885">
    <property type="entry name" value="DUF1764_euk"/>
</dbReference>
<name>A0A4P9X6R7_9FUNG</name>
<evidence type="ECO:0000313" key="3">
    <source>
        <dbReference type="Proteomes" id="UP000274922"/>
    </source>
</evidence>
<dbReference type="PANTHER" id="PTHR34066">
    <property type="entry name" value="GROWTH FACTOR 2"/>
    <property type="match status" value="1"/>
</dbReference>
<gene>
    <name evidence="2" type="ORF">CXG81DRAFT_26414</name>
</gene>
<reference evidence="3" key="1">
    <citation type="journal article" date="2018" name="Nat. Microbiol.">
        <title>Leveraging single-cell genomics to expand the fungal tree of life.</title>
        <authorList>
            <person name="Ahrendt S.R."/>
            <person name="Quandt C.A."/>
            <person name="Ciobanu D."/>
            <person name="Clum A."/>
            <person name="Salamov A."/>
            <person name="Andreopoulos B."/>
            <person name="Cheng J.F."/>
            <person name="Woyke T."/>
            <person name="Pelin A."/>
            <person name="Henrissat B."/>
            <person name="Reynolds N.K."/>
            <person name="Benny G.L."/>
            <person name="Smith M.E."/>
            <person name="James T.Y."/>
            <person name="Grigoriev I.V."/>
        </authorList>
    </citation>
    <scope>NUCLEOTIDE SEQUENCE [LARGE SCALE GENOMIC DNA]</scope>
    <source>
        <strain evidence="3">ATCC 52028</strain>
    </source>
</reference>